<dbReference type="CDD" id="cd03214">
    <property type="entry name" value="ABC_Iron-Siderophores_B12_Hemin"/>
    <property type="match status" value="1"/>
</dbReference>
<dbReference type="SMART" id="SM00382">
    <property type="entry name" value="AAA"/>
    <property type="match status" value="1"/>
</dbReference>
<accession>A0A448TEJ8</accession>
<keyword evidence="6" id="KW-1278">Translocase</keyword>
<evidence type="ECO:0000256" key="5">
    <source>
        <dbReference type="ARBA" id="ARBA00022840"/>
    </source>
</evidence>
<dbReference type="AlphaFoldDB" id="A0A448TEJ8"/>
<evidence type="ECO:0000256" key="8">
    <source>
        <dbReference type="ARBA" id="ARBA00034068"/>
    </source>
</evidence>
<feature type="domain" description="ABC transporter" evidence="10">
    <location>
        <begin position="5"/>
        <end position="247"/>
    </location>
</feature>
<comment type="function">
    <text evidence="9">Part of the ABC transporter complex HmuTUV involved in hemin import. Responsible for energy coupling to the transport system.</text>
</comment>
<dbReference type="InterPro" id="IPR003593">
    <property type="entry name" value="AAA+_ATPase"/>
</dbReference>
<dbReference type="GO" id="GO:0005524">
    <property type="term" value="F:ATP binding"/>
    <property type="evidence" value="ECO:0007669"/>
    <property type="project" value="UniProtKB-KW"/>
</dbReference>
<dbReference type="GO" id="GO:0016887">
    <property type="term" value="F:ATP hydrolysis activity"/>
    <property type="evidence" value="ECO:0007669"/>
    <property type="project" value="InterPro"/>
</dbReference>
<keyword evidence="4" id="KW-0547">Nucleotide-binding</keyword>
<evidence type="ECO:0000256" key="6">
    <source>
        <dbReference type="ARBA" id="ARBA00022967"/>
    </source>
</evidence>
<evidence type="ECO:0000259" key="10">
    <source>
        <dbReference type="PROSITE" id="PS50893"/>
    </source>
</evidence>
<dbReference type="InterPro" id="IPR027417">
    <property type="entry name" value="P-loop_NTPase"/>
</dbReference>
<organism evidence="11 12">
    <name type="scientific">Mannheimia haemolytica</name>
    <name type="common">Pasteurella haemolytica</name>
    <dbReference type="NCBI Taxonomy" id="75985"/>
    <lineage>
        <taxon>Bacteria</taxon>
        <taxon>Pseudomonadati</taxon>
        <taxon>Pseudomonadota</taxon>
        <taxon>Gammaproteobacteria</taxon>
        <taxon>Pasteurellales</taxon>
        <taxon>Pasteurellaceae</taxon>
        <taxon>Mannheimia</taxon>
    </lineage>
</organism>
<dbReference type="RefSeq" id="WP_126302629.1">
    <property type="nucleotide sequence ID" value="NZ_LR134495.1"/>
</dbReference>
<protein>
    <recommendedName>
        <fullName evidence="2">Leukotoxin translocation ATP-binding protein LktB</fullName>
        <ecNumber evidence="1">7.4.2.5</ecNumber>
    </recommendedName>
</protein>
<dbReference type="PROSITE" id="PS50893">
    <property type="entry name" value="ABC_TRANSPORTER_2"/>
    <property type="match status" value="1"/>
</dbReference>
<dbReference type="Gene3D" id="3.40.50.300">
    <property type="entry name" value="P-loop containing nucleotide triphosphate hydrolases"/>
    <property type="match status" value="1"/>
</dbReference>
<evidence type="ECO:0000256" key="3">
    <source>
        <dbReference type="ARBA" id="ARBA00022448"/>
    </source>
</evidence>
<dbReference type="Pfam" id="PF00005">
    <property type="entry name" value="ABC_tran"/>
    <property type="match status" value="1"/>
</dbReference>
<evidence type="ECO:0000256" key="1">
    <source>
        <dbReference type="ARBA" id="ARBA00012048"/>
    </source>
</evidence>
<evidence type="ECO:0000256" key="9">
    <source>
        <dbReference type="ARBA" id="ARBA00037066"/>
    </source>
</evidence>
<keyword evidence="11" id="KW-0378">Hydrolase</keyword>
<dbReference type="InterPro" id="IPR003439">
    <property type="entry name" value="ABC_transporter-like_ATP-bd"/>
</dbReference>
<reference evidence="11" key="1">
    <citation type="submission" date="2018-12" db="EMBL/GenBank/DDBJ databases">
        <authorList>
            <consortium name="Pathogen Informatics"/>
        </authorList>
    </citation>
    <scope>NUCLEOTIDE SEQUENCE [LARGE SCALE GENOMIC DNA]</scope>
    <source>
        <strain evidence="11">NCTC10643</strain>
    </source>
</reference>
<evidence type="ECO:0000256" key="4">
    <source>
        <dbReference type="ARBA" id="ARBA00022741"/>
    </source>
</evidence>
<dbReference type="Proteomes" id="UP000271188">
    <property type="component" value="Chromosome"/>
</dbReference>
<comment type="catalytic activity">
    <reaction evidence="8">
        <text>ATP + H2O + proteinSide 1 = ADP + phosphate + proteinSide 2.</text>
        <dbReference type="EC" id="7.4.2.5"/>
    </reaction>
</comment>
<dbReference type="SUPFAM" id="SSF52540">
    <property type="entry name" value="P-loop containing nucleoside triphosphate hydrolases"/>
    <property type="match status" value="1"/>
</dbReference>
<dbReference type="EC" id="7.4.2.5" evidence="1"/>
<evidence type="ECO:0000313" key="12">
    <source>
        <dbReference type="Proteomes" id="UP000271188"/>
    </source>
</evidence>
<keyword evidence="5 11" id="KW-0067">ATP-binding</keyword>
<evidence type="ECO:0000256" key="2">
    <source>
        <dbReference type="ARBA" id="ARBA00021004"/>
    </source>
</evidence>
<dbReference type="PANTHER" id="PTHR42794:SF1">
    <property type="entry name" value="HEMIN IMPORT ATP-BINDING PROTEIN HMUV"/>
    <property type="match status" value="1"/>
</dbReference>
<gene>
    <name evidence="11" type="primary">hmuV_3</name>
    <name evidence="11" type="ORF">NCTC10643_02207</name>
</gene>
<sequence>MSNLLTCQNLSIVHQQKKLLEIQEVSFEQGKFTAIIGPNGAGKTTLLKALSGNNAQTNSAVFYQHQRLTDLNGYALAQKRAMLSQQSQIAFPLKVEELVQLGREPYRQSEFAKFNEKITAWAMETMSLTALKERSSIQLSGGEQHRAHISRVLSQLVPEPNADLSGSWLLLDEPTNHLDIHHQYQLFSLLQKLKQQGLTIIAILHDPALAINQADHILMLKNGKKFAEMSAKAVAESRLLDDLYEMKMGCRYCPHSGQYYLCPALAES</sequence>
<comment type="function">
    <text evidence="7">Part of the ABC transporter complex LktBD involved in leukotoxin export. Transmembrane domains (TMD) form a pore in the inner membrane and the ATP-binding domain (NBD) is responsible for energy generation.</text>
</comment>
<evidence type="ECO:0000256" key="7">
    <source>
        <dbReference type="ARBA" id="ARBA00024829"/>
    </source>
</evidence>
<proteinExistence type="predicted"/>
<keyword evidence="3" id="KW-0813">Transport</keyword>
<dbReference type="PANTHER" id="PTHR42794">
    <property type="entry name" value="HEMIN IMPORT ATP-BINDING PROTEIN HMUV"/>
    <property type="match status" value="1"/>
</dbReference>
<name>A0A448TEJ8_MANHA</name>
<evidence type="ECO:0000313" key="11">
    <source>
        <dbReference type="EMBL" id="VEI78302.1"/>
    </source>
</evidence>
<dbReference type="EMBL" id="LR134495">
    <property type="protein sequence ID" value="VEI78302.1"/>
    <property type="molecule type" value="Genomic_DNA"/>
</dbReference>